<dbReference type="SMR" id="A0A445GE13"/>
<dbReference type="InterPro" id="IPR008974">
    <property type="entry name" value="TRAF-like"/>
</dbReference>
<protein>
    <submittedName>
        <fullName evidence="8">BTB/POZ and MATH domain-containing protein 4</fullName>
    </submittedName>
</protein>
<dbReference type="Gene3D" id="3.30.710.10">
    <property type="entry name" value="Potassium Channel Kv1.1, Chain A"/>
    <property type="match status" value="1"/>
</dbReference>
<evidence type="ECO:0000259" key="6">
    <source>
        <dbReference type="PROSITE" id="PS50097"/>
    </source>
</evidence>
<comment type="pathway">
    <text evidence="3">Protein modification; protein ubiquitination.</text>
</comment>
<dbReference type="Proteomes" id="UP000289340">
    <property type="component" value="Chromosome 16"/>
</dbReference>
<comment type="similarity">
    <text evidence="4">Belongs to the Tdpoz family.</text>
</comment>
<feature type="compositionally biased region" description="Basic and acidic residues" evidence="5">
    <location>
        <begin position="384"/>
        <end position="396"/>
    </location>
</feature>
<dbReference type="PROSITE" id="PS50144">
    <property type="entry name" value="MATH"/>
    <property type="match status" value="1"/>
</dbReference>
<dbReference type="InterPro" id="IPR000210">
    <property type="entry name" value="BTB/POZ_dom"/>
</dbReference>
<feature type="compositionally biased region" description="Polar residues" evidence="5">
    <location>
        <begin position="370"/>
        <end position="381"/>
    </location>
</feature>
<dbReference type="GO" id="GO:0016567">
    <property type="term" value="P:protein ubiquitination"/>
    <property type="evidence" value="ECO:0007669"/>
    <property type="project" value="InterPro"/>
</dbReference>
<keyword evidence="9" id="KW-1185">Reference proteome</keyword>
<evidence type="ECO:0000256" key="3">
    <source>
        <dbReference type="ARBA" id="ARBA00004906"/>
    </source>
</evidence>
<dbReference type="InterPro" id="IPR056423">
    <property type="entry name" value="BACK_BPM_SPOP"/>
</dbReference>
<evidence type="ECO:0000256" key="4">
    <source>
        <dbReference type="ARBA" id="ARBA00010846"/>
    </source>
</evidence>
<dbReference type="Pfam" id="PF00651">
    <property type="entry name" value="BTB"/>
    <property type="match status" value="1"/>
</dbReference>
<dbReference type="EMBL" id="QZWG01000016">
    <property type="protein sequence ID" value="RZB59441.1"/>
    <property type="molecule type" value="Genomic_DNA"/>
</dbReference>
<evidence type="ECO:0000256" key="2">
    <source>
        <dbReference type="ARBA" id="ARBA00004184"/>
    </source>
</evidence>
<dbReference type="SMART" id="SM00061">
    <property type="entry name" value="MATH"/>
    <property type="match status" value="1"/>
</dbReference>
<dbReference type="GO" id="GO:0012505">
    <property type="term" value="C:endomembrane system"/>
    <property type="evidence" value="ECO:0007669"/>
    <property type="project" value="UniProtKB-SubCell"/>
</dbReference>
<dbReference type="AlphaFoldDB" id="A0A445GE13"/>
<dbReference type="Gene3D" id="1.25.40.420">
    <property type="match status" value="1"/>
</dbReference>
<dbReference type="CDD" id="cd00121">
    <property type="entry name" value="MATH"/>
    <property type="match status" value="1"/>
</dbReference>
<evidence type="ECO:0000256" key="1">
    <source>
        <dbReference type="ARBA" id="ARBA00002668"/>
    </source>
</evidence>
<accession>A0A445GE13</accession>
<dbReference type="Gramene" id="XM_028351185.1">
    <property type="protein sequence ID" value="XP_028206986.1"/>
    <property type="gene ID" value="LOC114390444"/>
</dbReference>
<dbReference type="GO" id="GO:0071472">
    <property type="term" value="P:cellular response to salt stress"/>
    <property type="evidence" value="ECO:0007669"/>
    <property type="project" value="UniProtKB-ARBA"/>
</dbReference>
<dbReference type="InterPro" id="IPR034090">
    <property type="entry name" value="BPM_C"/>
</dbReference>
<dbReference type="SUPFAM" id="SSF49599">
    <property type="entry name" value="TRAF domain-like"/>
    <property type="match status" value="1"/>
</dbReference>
<dbReference type="SUPFAM" id="SSF54695">
    <property type="entry name" value="POZ domain"/>
    <property type="match status" value="1"/>
</dbReference>
<dbReference type="CDD" id="cd14736">
    <property type="entry name" value="BACK_AtBPM-like"/>
    <property type="match status" value="1"/>
</dbReference>
<comment type="caution">
    <text evidence="8">The sequence shown here is derived from an EMBL/GenBank/DDBJ whole genome shotgun (WGS) entry which is preliminary data.</text>
</comment>
<comment type="function">
    <text evidence="1">May act as a substrate-specific adapter of an E3 ubiquitin-protein ligase complex (CUL3-RBX1-BTB) which mediates the ubiquitination and subsequent proteasomal degradation of target proteins.</text>
</comment>
<dbReference type="PANTHER" id="PTHR26379">
    <property type="entry name" value="BTB/POZ AND MATH DOMAIN-CONTAINING PROTEIN 1"/>
    <property type="match status" value="1"/>
</dbReference>
<reference evidence="8 9" key="1">
    <citation type="submission" date="2018-09" db="EMBL/GenBank/DDBJ databases">
        <title>A high-quality reference genome of wild soybean provides a powerful tool to mine soybean genomes.</title>
        <authorList>
            <person name="Xie M."/>
            <person name="Chung C.Y.L."/>
            <person name="Li M.-W."/>
            <person name="Wong F.-L."/>
            <person name="Chan T.-F."/>
            <person name="Lam H.-M."/>
        </authorList>
    </citation>
    <scope>NUCLEOTIDE SEQUENCE [LARGE SCALE GENOMIC DNA]</scope>
    <source>
        <strain evidence="9">cv. W05</strain>
        <tissue evidence="8">Hypocotyl of etiolated seedlings</tissue>
    </source>
</reference>
<dbReference type="PROSITE" id="PS50097">
    <property type="entry name" value="BTB"/>
    <property type="match status" value="1"/>
</dbReference>
<dbReference type="Pfam" id="PF22486">
    <property type="entry name" value="MATH_2"/>
    <property type="match status" value="1"/>
</dbReference>
<feature type="domain" description="MATH" evidence="7">
    <location>
        <begin position="5"/>
        <end position="137"/>
    </location>
</feature>
<dbReference type="CDD" id="cd18280">
    <property type="entry name" value="BTB_POZ_BPM_plant"/>
    <property type="match status" value="1"/>
</dbReference>
<dbReference type="InterPro" id="IPR002083">
    <property type="entry name" value="MATH/TRAF_dom"/>
</dbReference>
<evidence type="ECO:0000259" key="7">
    <source>
        <dbReference type="PROSITE" id="PS50144"/>
    </source>
</evidence>
<dbReference type="Gene3D" id="2.60.210.10">
    <property type="entry name" value="Apoptosis, Tumor Necrosis Factor Receptor Associated Protein 2, Chain A"/>
    <property type="match status" value="1"/>
</dbReference>
<evidence type="ECO:0000256" key="5">
    <source>
        <dbReference type="SAM" id="MobiDB-lite"/>
    </source>
</evidence>
<dbReference type="SMART" id="SM00225">
    <property type="entry name" value="BTB"/>
    <property type="match status" value="1"/>
</dbReference>
<proteinExistence type="inferred from homology"/>
<sequence length="396" mass="44738">MEIVNGSHNFEIKGYSLTKGMGVGKYIRSETFTVGGYQWAIYFYPDGKYPEYKFTYVSIFIALLSKGTNVRALFDLMLLDQSGQGNHKVHFSPSLHNAPYTLKSCGSMWGYKRFYRRRKLEASTFLKDDCLKINCTVGVLVSSIDSTKLNPIQVPESDLGADFAILLENEQFSDVTFTVSGERFHANKLVLVARSTVFQTEFFKGMEKDDRGDIVVNDMEPKVFKALLHYIYRDTLIEDEELFMLHSSLLPSLSESFPAKLLAAAEKYELPRLKLMCESVLCKDISIDSVAYILPLADRYRATELKSICLKFSAQNLRAVMQSDGFKYLKQNCPWLLVELLKTVGGCEEKFSGKRKYATMRGQSSGGDDTGARSVNKTEGSPSLREDTHSESVHQQ</sequence>
<name>A0A445GE13_GLYSO</name>
<gene>
    <name evidence="8" type="ORF">D0Y65_042609</name>
</gene>
<feature type="region of interest" description="Disordered" evidence="5">
    <location>
        <begin position="358"/>
        <end position="396"/>
    </location>
</feature>
<evidence type="ECO:0000313" key="9">
    <source>
        <dbReference type="Proteomes" id="UP000289340"/>
    </source>
</evidence>
<evidence type="ECO:0000313" key="8">
    <source>
        <dbReference type="EMBL" id="RZB59441.1"/>
    </source>
</evidence>
<dbReference type="InterPro" id="IPR011333">
    <property type="entry name" value="SKP1/BTB/POZ_sf"/>
</dbReference>
<organism evidence="8 9">
    <name type="scientific">Glycine soja</name>
    <name type="common">Wild soybean</name>
    <dbReference type="NCBI Taxonomy" id="3848"/>
    <lineage>
        <taxon>Eukaryota</taxon>
        <taxon>Viridiplantae</taxon>
        <taxon>Streptophyta</taxon>
        <taxon>Embryophyta</taxon>
        <taxon>Tracheophyta</taxon>
        <taxon>Spermatophyta</taxon>
        <taxon>Magnoliopsida</taxon>
        <taxon>eudicotyledons</taxon>
        <taxon>Gunneridae</taxon>
        <taxon>Pentapetalae</taxon>
        <taxon>rosids</taxon>
        <taxon>fabids</taxon>
        <taxon>Fabales</taxon>
        <taxon>Fabaceae</taxon>
        <taxon>Papilionoideae</taxon>
        <taxon>50 kb inversion clade</taxon>
        <taxon>NPAAA clade</taxon>
        <taxon>indigoferoid/millettioid clade</taxon>
        <taxon>Phaseoleae</taxon>
        <taxon>Glycine</taxon>
        <taxon>Glycine subgen. Soja</taxon>
    </lineage>
</organism>
<dbReference type="Pfam" id="PF24570">
    <property type="entry name" value="BACK_BPM_SPOP"/>
    <property type="match status" value="1"/>
</dbReference>
<comment type="subcellular location">
    <subcellularLocation>
        <location evidence="2">Endomembrane system</location>
        <topology evidence="2">Peripheral membrane protein</topology>
    </subcellularLocation>
</comment>
<feature type="domain" description="BTB" evidence="6">
    <location>
        <begin position="173"/>
        <end position="240"/>
    </location>
</feature>
<dbReference type="InterPro" id="IPR045005">
    <property type="entry name" value="BPM1-6"/>
</dbReference>
<dbReference type="PANTHER" id="PTHR26379:SF466">
    <property type="entry name" value="BTB_POZ AND MATH DOMAIN-CONTAINING PROTEIN 4"/>
    <property type="match status" value="1"/>
</dbReference>